<feature type="compositionally biased region" description="Basic and acidic residues" evidence="1">
    <location>
        <begin position="74"/>
        <end position="88"/>
    </location>
</feature>
<feature type="region of interest" description="Disordered" evidence="1">
    <location>
        <begin position="74"/>
        <end position="98"/>
    </location>
</feature>
<proteinExistence type="predicted"/>
<keyword evidence="3" id="KW-1185">Reference proteome</keyword>
<reference evidence="2" key="1">
    <citation type="submission" date="2022-06" db="EMBL/GenBank/DDBJ databases">
        <title>Complete genome sequence of soil microorganisms Streptomyces sp. Qhu-M197 isolated from Alpine meadows habitats on the Tibetan Plateau.</title>
        <authorList>
            <person name="Zhang B."/>
            <person name="Xiang X."/>
            <person name="Fan J."/>
        </authorList>
    </citation>
    <scope>NUCLEOTIDE SEQUENCE</scope>
    <source>
        <strain evidence="2">Qhu-M197</strain>
    </source>
</reference>
<evidence type="ECO:0000313" key="2">
    <source>
        <dbReference type="EMBL" id="USQ85647.1"/>
    </source>
</evidence>
<dbReference type="Proteomes" id="UP001056374">
    <property type="component" value="Chromosome"/>
</dbReference>
<protein>
    <submittedName>
        <fullName evidence="2">Uncharacterized protein</fullName>
    </submittedName>
</protein>
<accession>A0ABY4ZBE6</accession>
<name>A0ABY4ZBE6_9ACTN</name>
<organism evidence="2 3">
    <name type="scientific">Streptomyces phaeoluteigriseus</name>
    <dbReference type="NCBI Taxonomy" id="114686"/>
    <lineage>
        <taxon>Bacteria</taxon>
        <taxon>Bacillati</taxon>
        <taxon>Actinomycetota</taxon>
        <taxon>Actinomycetes</taxon>
        <taxon>Kitasatosporales</taxon>
        <taxon>Streptomycetaceae</taxon>
        <taxon>Streptomyces</taxon>
        <taxon>Streptomyces aurantiacus group</taxon>
    </lineage>
</organism>
<evidence type="ECO:0000256" key="1">
    <source>
        <dbReference type="SAM" id="MobiDB-lite"/>
    </source>
</evidence>
<sequence>MCSCGRWFGSWRRRWVLEEASRYISLVVQAVGTQIDDTYLKALGQDHLSREQVAEALVGLKRRIKGDFFVIEQDDSKTRPSERTDPRTAHRRLPSPLSPHLCCLARASA</sequence>
<evidence type="ECO:0000313" key="3">
    <source>
        <dbReference type="Proteomes" id="UP001056374"/>
    </source>
</evidence>
<dbReference type="RefSeq" id="WP_252550814.1">
    <property type="nucleotide sequence ID" value="NZ_CP099468.1"/>
</dbReference>
<gene>
    <name evidence="2" type="ORF">NFX46_18905</name>
</gene>
<dbReference type="EMBL" id="CP099468">
    <property type="protein sequence ID" value="USQ85647.1"/>
    <property type="molecule type" value="Genomic_DNA"/>
</dbReference>